<reference evidence="2" key="1">
    <citation type="submission" date="2025-08" db="UniProtKB">
        <authorList>
            <consortium name="RefSeq"/>
        </authorList>
    </citation>
    <scope>IDENTIFICATION</scope>
    <source>
        <tissue evidence="2">Leaf</tissue>
    </source>
</reference>
<proteinExistence type="predicted"/>
<evidence type="ECO:0000313" key="2">
    <source>
        <dbReference type="RefSeq" id="XP_075105009.1"/>
    </source>
</evidence>
<accession>A0AC58U6C0</accession>
<sequence length="747" mass="87162">MDVVETCEEETLCSGTPSTKHSFPSIEEEVVGFEKDAESIIKKMIQGTKELDVISIYGMPGHGKTTLARKVYNNPSIVNYFDVKAWCSVSQAYNRIKLLGEIFNQVTGYKSEIDDDVDIADKLQKTLKGRRYLIVLDDIWKVEAWEDLGLCFPKGEDGSRVMVTTRIEEVAKHLQHCSDPYSLRFLTLEESWELLQKKVFQGESCPPNLQGPGLKVAQHCKGLPLVIVLIAGIIGKMERQESLWLEVANDLSSHALGEQSMNVIQSSYDHLEDHLKPCLLYMGLFPEDFKIPVYDLQKLWMAEEFVLNVGTENMEEAARVCLNDLLNRSLVMVSEKRIDGDVECCTLHDVVREFCCRKLAKENFMQLTVPYNPYRHYSKKSRLCIYIHDDLVEDLIHSEYWPHKPMEFIAHPKCNTRDPSVTLPLLAKLRFVQAFHSLDVKLPSSWVMAVQSLTHLRYLAISVEEFDFKWVSHLRDLQTLNVVSRKYVRSSPSIIWEMTKLRHLYIFCFSFIWEDDDRAIFEESSATMLENWRTFRSCSIYDTDPKFWWRFPNLEELNLYIQEEPSRPLFPVPEVHTRLHSLELYINYNRGYWKLVETASKFVFPSNIRYLHIQIELPIKGLYQNIARLRNLENLKLEIRDTFGEDCWDVSDVEFQALKYLKLLNFMDIREWKASEESFPVLEKLFIKHCIYLEEIPSCFEEITTLQLIDVEQCRDSVGDSAINIKREIEETTGSDTLQVQIRRPTR</sequence>
<name>A0AC58U6C0_TOBAC</name>
<keyword evidence="1" id="KW-1185">Reference proteome</keyword>
<evidence type="ECO:0000313" key="1">
    <source>
        <dbReference type="Proteomes" id="UP000790787"/>
    </source>
</evidence>
<protein>
    <submittedName>
        <fullName evidence="2">Late blight resistance protein homolog R1B-12</fullName>
    </submittedName>
</protein>
<gene>
    <name evidence="2" type="primary">LOC142179084</name>
</gene>
<dbReference type="RefSeq" id="XP_075105009.1">
    <property type="nucleotide sequence ID" value="XM_075248908.1"/>
</dbReference>
<organism evidence="1 2">
    <name type="scientific">Nicotiana tabacum</name>
    <name type="common">Common tobacco</name>
    <dbReference type="NCBI Taxonomy" id="4097"/>
    <lineage>
        <taxon>Eukaryota</taxon>
        <taxon>Viridiplantae</taxon>
        <taxon>Streptophyta</taxon>
        <taxon>Embryophyta</taxon>
        <taxon>Tracheophyta</taxon>
        <taxon>Spermatophyta</taxon>
        <taxon>Magnoliopsida</taxon>
        <taxon>eudicotyledons</taxon>
        <taxon>Gunneridae</taxon>
        <taxon>Pentapetalae</taxon>
        <taxon>asterids</taxon>
        <taxon>lamiids</taxon>
        <taxon>Solanales</taxon>
        <taxon>Solanaceae</taxon>
        <taxon>Nicotianoideae</taxon>
        <taxon>Nicotianeae</taxon>
        <taxon>Nicotiana</taxon>
    </lineage>
</organism>
<dbReference type="Proteomes" id="UP000790787">
    <property type="component" value="Unplaced"/>
</dbReference>